<dbReference type="SUPFAM" id="SSF53822">
    <property type="entry name" value="Periplasmic binding protein-like I"/>
    <property type="match status" value="1"/>
</dbReference>
<name>A0A4R3MBN8_9BURK</name>
<dbReference type="AlphaFoldDB" id="A0A4R3MBN8"/>
<reference evidence="4 5" key="1">
    <citation type="submission" date="2019-03" db="EMBL/GenBank/DDBJ databases">
        <title>Genomic Encyclopedia of Type Strains, Phase IV (KMG-IV): sequencing the most valuable type-strain genomes for metagenomic binning, comparative biology and taxonomic classification.</title>
        <authorList>
            <person name="Goeker M."/>
        </authorList>
    </citation>
    <scope>NUCLEOTIDE SEQUENCE [LARGE SCALE GENOMIC DNA]</scope>
    <source>
        <strain evidence="4 5">DSM 24591</strain>
    </source>
</reference>
<evidence type="ECO:0000256" key="1">
    <source>
        <dbReference type="ARBA" id="ARBA00010062"/>
    </source>
</evidence>
<evidence type="ECO:0000256" key="2">
    <source>
        <dbReference type="ARBA" id="ARBA00022729"/>
    </source>
</evidence>
<comment type="caution">
    <text evidence="4">The sequence shown here is derived from an EMBL/GenBank/DDBJ whole genome shotgun (WGS) entry which is preliminary data.</text>
</comment>
<dbReference type="InterPro" id="IPR051010">
    <property type="entry name" value="BCAA_transport"/>
</dbReference>
<dbReference type="PROSITE" id="PS51318">
    <property type="entry name" value="TAT"/>
    <property type="match status" value="1"/>
</dbReference>
<feature type="domain" description="Leucine-binding protein" evidence="3">
    <location>
        <begin position="46"/>
        <end position="381"/>
    </location>
</feature>
<evidence type="ECO:0000259" key="3">
    <source>
        <dbReference type="Pfam" id="PF13458"/>
    </source>
</evidence>
<organism evidence="4 5">
    <name type="scientific">Paralcaligenes ureilyticus</name>
    <dbReference type="NCBI Taxonomy" id="627131"/>
    <lineage>
        <taxon>Bacteria</taxon>
        <taxon>Pseudomonadati</taxon>
        <taxon>Pseudomonadota</taxon>
        <taxon>Betaproteobacteria</taxon>
        <taxon>Burkholderiales</taxon>
        <taxon>Alcaligenaceae</taxon>
        <taxon>Paralcaligenes</taxon>
    </lineage>
</organism>
<protein>
    <submittedName>
        <fullName evidence="4">Amino acid/amide ABC transporter substrate-binding protein (HAAT family)</fullName>
    </submittedName>
</protein>
<proteinExistence type="inferred from homology"/>
<dbReference type="Proteomes" id="UP000295525">
    <property type="component" value="Unassembled WGS sequence"/>
</dbReference>
<keyword evidence="5" id="KW-1185">Reference proteome</keyword>
<dbReference type="InterPro" id="IPR028081">
    <property type="entry name" value="Leu-bd"/>
</dbReference>
<gene>
    <name evidence="4" type="ORF">EDC26_10423</name>
</gene>
<sequence>MSDMKDDKSIGITRRGILKAGAAAGLLSGIAGVGPFIRTARAAEAIKLGVLLPKSGTYAVQGEQGHNGATIAIDDVGGKILDRPVELVWLDENGPQTTQQNMHKLIQEQKVVAVQGGVSSGDVLAIMPVAEREKILLMATGPNATEITGAKCGRHTFRIDLPNYETVRSIYPSLSKHGKSWYFLYASYAWGIDGYKQMSEVLLKDGGKVVGADQTPLGTTDFSSYILKLMAAKPDVVFLGLGGGDMTNFLKQFHQMGLTGKIPISSLICNDTDMWAAGPEAASGVYPKIWNYTGAQNTSISEQFAKKYQTKFGKPPESEAWQDWFGCTAILAAIKETGSTKTEKLLDFLESHKFEGYKDRPMYFRSWDHQLIQPTLVAQIKPKITSQYDYFDIMAVAPPKDQPLEALYGSKPETECKMA</sequence>
<keyword evidence="2" id="KW-0732">Signal</keyword>
<dbReference type="InterPro" id="IPR006311">
    <property type="entry name" value="TAT_signal"/>
</dbReference>
<evidence type="ECO:0000313" key="5">
    <source>
        <dbReference type="Proteomes" id="UP000295525"/>
    </source>
</evidence>
<dbReference type="Pfam" id="PF13458">
    <property type="entry name" value="Peripla_BP_6"/>
    <property type="match status" value="1"/>
</dbReference>
<dbReference type="PANTHER" id="PTHR30483">
    <property type="entry name" value="LEUCINE-SPECIFIC-BINDING PROTEIN"/>
    <property type="match status" value="1"/>
</dbReference>
<dbReference type="EMBL" id="SMAJ01000004">
    <property type="protein sequence ID" value="TCT08865.1"/>
    <property type="molecule type" value="Genomic_DNA"/>
</dbReference>
<dbReference type="PANTHER" id="PTHR30483:SF6">
    <property type="entry name" value="PERIPLASMIC BINDING PROTEIN OF ABC TRANSPORTER FOR NATURAL AMINO ACIDS"/>
    <property type="match status" value="1"/>
</dbReference>
<evidence type="ECO:0000313" key="4">
    <source>
        <dbReference type="EMBL" id="TCT08865.1"/>
    </source>
</evidence>
<comment type="similarity">
    <text evidence="1">Belongs to the leucine-binding protein family.</text>
</comment>
<dbReference type="Gene3D" id="3.40.50.2300">
    <property type="match status" value="2"/>
</dbReference>
<accession>A0A4R3MBN8</accession>
<dbReference type="RefSeq" id="WP_165930942.1">
    <property type="nucleotide sequence ID" value="NZ_SMAJ01000004.1"/>
</dbReference>
<dbReference type="InterPro" id="IPR028082">
    <property type="entry name" value="Peripla_BP_I"/>
</dbReference>